<sequence>MSKNNPSSDLISLDNQLTSINDKASSFLSNVSNIANPVQGIVASISQAVVTIKEIERDMQKVEYEFKLLMKKADNDMEKFKTVSVMASNQLTTLSNILNNYSNQVLSIPTNTINEAEIKHRTELLDGINNMSMRITELLIDLMR</sequence>
<protein>
    <recommendedName>
        <fullName evidence="3">Chemotaxis protein</fullName>
    </recommendedName>
</protein>
<organism evidence="1 2">
    <name type="scientific">Brachyspira aalborgi</name>
    <dbReference type="NCBI Taxonomy" id="29522"/>
    <lineage>
        <taxon>Bacteria</taxon>
        <taxon>Pseudomonadati</taxon>
        <taxon>Spirochaetota</taxon>
        <taxon>Spirochaetia</taxon>
        <taxon>Brachyspirales</taxon>
        <taxon>Brachyspiraceae</taxon>
        <taxon>Brachyspira</taxon>
    </lineage>
</organism>
<comment type="caution">
    <text evidence="1">The sequence shown here is derived from an EMBL/GenBank/DDBJ whole genome shotgun (WGS) entry which is preliminary data.</text>
</comment>
<gene>
    <name evidence="1" type="ORF">EPJ76_03695</name>
</gene>
<name>A0A5C8G4B0_9SPIR</name>
<proteinExistence type="predicted"/>
<dbReference type="AlphaFoldDB" id="A0A5C8G4B0"/>
<evidence type="ECO:0000313" key="1">
    <source>
        <dbReference type="EMBL" id="TXJ56695.1"/>
    </source>
</evidence>
<reference evidence="1 2" key="1">
    <citation type="journal article" date="1992" name="Lakartidningen">
        <title>[Penicillin V and not amoxicillin is the first choice preparation in acute otitis].</title>
        <authorList>
            <person name="Kamme C."/>
            <person name="Lundgren K."/>
            <person name="Prellner K."/>
        </authorList>
    </citation>
    <scope>NUCLEOTIDE SEQUENCE [LARGE SCALE GENOMIC DNA]</scope>
    <source>
        <strain evidence="1 2">PC3053II</strain>
    </source>
</reference>
<accession>A0A5C8G4B0</accession>
<dbReference type="EMBL" id="SAYI01000014">
    <property type="protein sequence ID" value="TXJ56695.1"/>
    <property type="molecule type" value="Genomic_DNA"/>
</dbReference>
<dbReference type="RefSeq" id="WP_147530588.1">
    <property type="nucleotide sequence ID" value="NZ_SAYI01000014.1"/>
</dbReference>
<evidence type="ECO:0008006" key="3">
    <source>
        <dbReference type="Google" id="ProtNLM"/>
    </source>
</evidence>
<dbReference type="Proteomes" id="UP000322327">
    <property type="component" value="Unassembled WGS sequence"/>
</dbReference>
<evidence type="ECO:0000313" key="2">
    <source>
        <dbReference type="Proteomes" id="UP000322327"/>
    </source>
</evidence>